<dbReference type="HAMAP" id="MF_01178">
    <property type="entry name" value="Crl"/>
    <property type="match status" value="1"/>
</dbReference>
<reference evidence="6 7" key="1">
    <citation type="submission" date="2018-01" db="EMBL/GenBank/DDBJ databases">
        <title>Whole genome sequencing of Histamine producing bacteria.</title>
        <authorList>
            <person name="Butler K."/>
        </authorList>
    </citation>
    <scope>NUCLEOTIDE SEQUENCE [LARGE SCALE GENOMIC DNA]</scope>
    <source>
        <strain evidence="6 7">DSM 24669</strain>
    </source>
</reference>
<protein>
    <recommendedName>
        <fullName evidence="5">Sigma factor-binding protein Crl</fullName>
    </recommendedName>
</protein>
<keyword evidence="7" id="KW-1185">Reference proteome</keyword>
<dbReference type="GO" id="GO:0045893">
    <property type="term" value="P:positive regulation of DNA-templated transcription"/>
    <property type="evidence" value="ECO:0007669"/>
    <property type="project" value="UniProtKB-UniRule"/>
</dbReference>
<comment type="similarity">
    <text evidence="5">Belongs to the Crl family.</text>
</comment>
<evidence type="ECO:0000256" key="5">
    <source>
        <dbReference type="HAMAP-Rule" id="MF_01178"/>
    </source>
</evidence>
<evidence type="ECO:0000256" key="2">
    <source>
        <dbReference type="ARBA" id="ARBA00023015"/>
    </source>
</evidence>
<comment type="function">
    <text evidence="5">Binds to the sigma-S subunit of RNA polymerase, activating expression of sigma-S-regulated genes. Stimulates RNA polymerase holoenzyme formation and may bind to several other sigma factors, such as sigma-70 and sigma-32.</text>
</comment>
<dbReference type="InterPro" id="IPR038208">
    <property type="entry name" value="Tscrpt_reg_Crl_sf"/>
</dbReference>
<keyword evidence="3 5" id="KW-0010">Activator</keyword>
<dbReference type="OrthoDB" id="6428303at2"/>
<dbReference type="NCBIfam" id="NF008217">
    <property type="entry name" value="PRK10984.1"/>
    <property type="match status" value="1"/>
</dbReference>
<comment type="caution">
    <text evidence="6">The sequence shown here is derived from an EMBL/GenBank/DDBJ whole genome shotgun (WGS) entry which is preliminary data.</text>
</comment>
<dbReference type="InterPro" id="IPR009986">
    <property type="entry name" value="Tscrpt_reg_Crl"/>
</dbReference>
<keyword evidence="2 5" id="KW-0805">Transcription regulation</keyword>
<dbReference type="AlphaFoldDB" id="A0A0J8VCW9"/>
<dbReference type="Pfam" id="PF07417">
    <property type="entry name" value="Crl"/>
    <property type="match status" value="1"/>
</dbReference>
<keyword evidence="4 5" id="KW-0804">Transcription</keyword>
<dbReference type="Proteomes" id="UP000240481">
    <property type="component" value="Unassembled WGS sequence"/>
</dbReference>
<keyword evidence="1 5" id="KW-0963">Cytoplasm</keyword>
<feature type="region of interest" description="Essential for activity" evidence="5">
    <location>
        <begin position="101"/>
        <end position="124"/>
    </location>
</feature>
<evidence type="ECO:0000256" key="3">
    <source>
        <dbReference type="ARBA" id="ARBA00023159"/>
    </source>
</evidence>
<accession>A0A0J8VCW9</accession>
<organism evidence="6 7">
    <name type="scientific">Photobacterium swingsii</name>
    <dbReference type="NCBI Taxonomy" id="680026"/>
    <lineage>
        <taxon>Bacteria</taxon>
        <taxon>Pseudomonadati</taxon>
        <taxon>Pseudomonadota</taxon>
        <taxon>Gammaproteobacteria</taxon>
        <taxon>Vibrionales</taxon>
        <taxon>Vibrionaceae</taxon>
        <taxon>Photobacterium</taxon>
    </lineage>
</organism>
<gene>
    <name evidence="5" type="primary">crl</name>
    <name evidence="6" type="ORF">C9I94_11895</name>
</gene>
<name>A0A0J8VCW9_9GAMM</name>
<sequence>MTTQTAFPPYGRLLTKLTAIGPYLRQQQSKEGAFFFDCLASCISAKKEPDEREFWGWWLELNASDKGGYEYRYFFGRYNSAGEWVEDKVPAKHSDAVLKTLNDFYLKLTKALDENFELSVAAASDLKEAVLGDND</sequence>
<evidence type="ECO:0000256" key="4">
    <source>
        <dbReference type="ARBA" id="ARBA00023163"/>
    </source>
</evidence>
<dbReference type="GO" id="GO:0005737">
    <property type="term" value="C:cytoplasm"/>
    <property type="evidence" value="ECO:0007669"/>
    <property type="project" value="UniProtKB-SubCell"/>
</dbReference>
<evidence type="ECO:0000313" key="6">
    <source>
        <dbReference type="EMBL" id="PSW24038.1"/>
    </source>
</evidence>
<evidence type="ECO:0000313" key="7">
    <source>
        <dbReference type="Proteomes" id="UP000240481"/>
    </source>
</evidence>
<comment type="subcellular location">
    <subcellularLocation>
        <location evidence="5">Cytoplasm</location>
    </subcellularLocation>
</comment>
<dbReference type="STRING" id="680026.AB733_07385"/>
<proteinExistence type="inferred from homology"/>
<dbReference type="Gene3D" id="3.30.310.230">
    <property type="entry name" value="Sigma factor-binding protein Crl monomer"/>
    <property type="match status" value="1"/>
</dbReference>
<dbReference type="EMBL" id="PYLZ01000006">
    <property type="protein sequence ID" value="PSW24038.1"/>
    <property type="molecule type" value="Genomic_DNA"/>
</dbReference>
<dbReference type="RefSeq" id="WP_048898165.1">
    <property type="nucleotide sequence ID" value="NZ_AP024852.1"/>
</dbReference>
<evidence type="ECO:0000256" key="1">
    <source>
        <dbReference type="ARBA" id="ARBA00022490"/>
    </source>
</evidence>